<gene>
    <name evidence="1" type="ORF">BECKLPF1236A_GA0070988_103765</name>
    <name evidence="2" type="ORF">BECKLPF1236C_GA0070990_103824</name>
</gene>
<proteinExistence type="predicted"/>
<organism evidence="1">
    <name type="scientific">Candidatus Kentrum sp. LPFa</name>
    <dbReference type="NCBI Taxonomy" id="2126335"/>
    <lineage>
        <taxon>Bacteria</taxon>
        <taxon>Pseudomonadati</taxon>
        <taxon>Pseudomonadota</taxon>
        <taxon>Gammaproteobacteria</taxon>
        <taxon>Candidatus Kentrum</taxon>
    </lineage>
</organism>
<name>A0A450X236_9GAMM</name>
<evidence type="ECO:0000313" key="1">
    <source>
        <dbReference type="EMBL" id="VFK23356.1"/>
    </source>
</evidence>
<accession>A0A450X236</accession>
<dbReference type="EMBL" id="CAADFM010000376">
    <property type="protein sequence ID" value="VFK23356.1"/>
    <property type="molecule type" value="Genomic_DNA"/>
</dbReference>
<reference evidence="1" key="1">
    <citation type="submission" date="2019-02" db="EMBL/GenBank/DDBJ databases">
        <authorList>
            <person name="Gruber-Vodicka R. H."/>
            <person name="Seah K. B. B."/>
        </authorList>
    </citation>
    <scope>NUCLEOTIDE SEQUENCE</scope>
    <source>
        <strain evidence="1">BECK_S312</strain>
        <strain evidence="2">BECK_S426</strain>
    </source>
</reference>
<protein>
    <submittedName>
        <fullName evidence="1">Uncharacterized protein</fullName>
    </submittedName>
</protein>
<sequence>MRFAYPPYGLIHPGQDHTISPQAFFAKRIECRTCAFRARLEILQQLLFTVIGVDRGIQQLYIIPADYFTSSARTY</sequence>
<dbReference type="EMBL" id="CAADFP010000382">
    <property type="protein sequence ID" value="VFK35497.1"/>
    <property type="molecule type" value="Genomic_DNA"/>
</dbReference>
<dbReference type="AlphaFoldDB" id="A0A450X236"/>
<evidence type="ECO:0000313" key="2">
    <source>
        <dbReference type="EMBL" id="VFK35497.1"/>
    </source>
</evidence>